<sequence>MAADTNTEKREERPTGKLKYEVVEGRTAATHVYATYPLKFLHPRRTIHQDFDTYITYILGYGGGLVGGDSIVVECELGPGTAVALCTQATTKVFKSEEKSQYVSQTFTFSVANNATLAFVPDPVTCFKSAKYRQSQVFHLELNANLVFVDWLTSGRKRNYLSTGSLRDIRKETLEHWKFDSYDTISEIFVGGERLVTDRVCLKDEENVGLPQRMYGMHVLGLMVVAGSKLKIVMDKLLELSTRKKLHNAREITPHGRLATANAFPNVISSASPLGSNAVIVRFCSKDAESAMTYVKVMLKPLREIIGFTPYQDNR</sequence>
<evidence type="ECO:0008006" key="5">
    <source>
        <dbReference type="Google" id="ProtNLM"/>
    </source>
</evidence>
<protein>
    <recommendedName>
        <fullName evidence="5">Urease accessory protein UreD</fullName>
    </recommendedName>
</protein>
<organism evidence="3 4">
    <name type="scientific">Hyaloperonospora brassicae</name>
    <name type="common">Brassica downy mildew</name>
    <name type="synonym">Peronospora brassicae</name>
    <dbReference type="NCBI Taxonomy" id="162125"/>
    <lineage>
        <taxon>Eukaryota</taxon>
        <taxon>Sar</taxon>
        <taxon>Stramenopiles</taxon>
        <taxon>Oomycota</taxon>
        <taxon>Peronosporomycetes</taxon>
        <taxon>Peronosporales</taxon>
        <taxon>Peronosporaceae</taxon>
        <taxon>Hyaloperonospora</taxon>
    </lineage>
</organism>
<dbReference type="AlphaFoldDB" id="A0AAV0V752"/>
<evidence type="ECO:0000256" key="2">
    <source>
        <dbReference type="ARBA" id="ARBA00023186"/>
    </source>
</evidence>
<dbReference type="EMBL" id="CANTFL010001490">
    <property type="protein sequence ID" value="CAI5743524.1"/>
    <property type="molecule type" value="Genomic_DNA"/>
</dbReference>
<dbReference type="PANTHER" id="PTHR33643">
    <property type="entry name" value="UREASE ACCESSORY PROTEIN D"/>
    <property type="match status" value="1"/>
</dbReference>
<dbReference type="GO" id="GO:0016151">
    <property type="term" value="F:nickel cation binding"/>
    <property type="evidence" value="ECO:0007669"/>
    <property type="project" value="InterPro"/>
</dbReference>
<evidence type="ECO:0000313" key="3">
    <source>
        <dbReference type="EMBL" id="CAI5743524.1"/>
    </source>
</evidence>
<name>A0AAV0V752_HYABA</name>
<evidence type="ECO:0000256" key="1">
    <source>
        <dbReference type="ARBA" id="ARBA00007177"/>
    </source>
</evidence>
<dbReference type="PANTHER" id="PTHR33643:SF1">
    <property type="entry name" value="UREASE ACCESSORY PROTEIN D"/>
    <property type="match status" value="1"/>
</dbReference>
<comment type="similarity">
    <text evidence="1">Belongs to the UreD family.</text>
</comment>
<keyword evidence="4" id="KW-1185">Reference proteome</keyword>
<dbReference type="HAMAP" id="MF_01384">
    <property type="entry name" value="UreD"/>
    <property type="match status" value="1"/>
</dbReference>
<gene>
    <name evidence="3" type="ORF">HBR001_LOCUS9521</name>
</gene>
<dbReference type="InterPro" id="IPR002669">
    <property type="entry name" value="UreD"/>
</dbReference>
<dbReference type="Pfam" id="PF01774">
    <property type="entry name" value="UreD"/>
    <property type="match status" value="1"/>
</dbReference>
<proteinExistence type="inferred from homology"/>
<keyword evidence="2" id="KW-0143">Chaperone</keyword>
<reference evidence="3" key="1">
    <citation type="submission" date="2022-12" db="EMBL/GenBank/DDBJ databases">
        <authorList>
            <person name="Webb A."/>
        </authorList>
    </citation>
    <scope>NUCLEOTIDE SEQUENCE</scope>
    <source>
        <strain evidence="3">Hp1</strain>
    </source>
</reference>
<comment type="caution">
    <text evidence="3">The sequence shown here is derived from an EMBL/GenBank/DDBJ whole genome shotgun (WGS) entry which is preliminary data.</text>
</comment>
<accession>A0AAV0V752</accession>
<evidence type="ECO:0000313" key="4">
    <source>
        <dbReference type="Proteomes" id="UP001162031"/>
    </source>
</evidence>
<dbReference type="Proteomes" id="UP001162031">
    <property type="component" value="Unassembled WGS sequence"/>
</dbReference>